<dbReference type="InterPro" id="IPR002013">
    <property type="entry name" value="SAC_dom"/>
</dbReference>
<dbReference type="InterPro" id="IPR043573">
    <property type="entry name" value="Fig4-like"/>
</dbReference>
<dbReference type="Proteomes" id="UP000824890">
    <property type="component" value="Unassembled WGS sequence"/>
</dbReference>
<comment type="caution">
    <text evidence="8">The sequence shown here is derived from an EMBL/GenBank/DDBJ whole genome shotgun (WGS) entry which is preliminary data.</text>
</comment>
<organism evidence="8 9">
    <name type="scientific">Brassica napus</name>
    <name type="common">Rape</name>
    <dbReference type="NCBI Taxonomy" id="3708"/>
    <lineage>
        <taxon>Eukaryota</taxon>
        <taxon>Viridiplantae</taxon>
        <taxon>Streptophyta</taxon>
        <taxon>Embryophyta</taxon>
        <taxon>Tracheophyta</taxon>
        <taxon>Spermatophyta</taxon>
        <taxon>Magnoliopsida</taxon>
        <taxon>eudicotyledons</taxon>
        <taxon>Gunneridae</taxon>
        <taxon>Pentapetalae</taxon>
        <taxon>rosids</taxon>
        <taxon>malvids</taxon>
        <taxon>Brassicales</taxon>
        <taxon>Brassicaceae</taxon>
        <taxon>Brassiceae</taxon>
        <taxon>Brassica</taxon>
    </lineage>
</organism>
<gene>
    <name evidence="8" type="ORF">HID58_065655</name>
</gene>
<evidence type="ECO:0000313" key="8">
    <source>
        <dbReference type="EMBL" id="KAH0878261.1"/>
    </source>
</evidence>
<keyword evidence="4" id="KW-0472">Membrane</keyword>
<dbReference type="PROSITE" id="PS50275">
    <property type="entry name" value="SAC"/>
    <property type="match status" value="1"/>
</dbReference>
<evidence type="ECO:0000256" key="6">
    <source>
        <dbReference type="ARBA" id="ARBA00023464"/>
    </source>
</evidence>
<dbReference type="PANTHER" id="PTHR45738">
    <property type="entry name" value="POLYPHOSPHOINOSITIDE PHOSPHATASE"/>
    <property type="match status" value="1"/>
</dbReference>
<protein>
    <recommendedName>
        <fullName evidence="7">SAC domain-containing protein</fullName>
    </recommendedName>
</protein>
<feature type="domain" description="SAC" evidence="7">
    <location>
        <begin position="114"/>
        <end position="146"/>
    </location>
</feature>
<evidence type="ECO:0000313" key="9">
    <source>
        <dbReference type="Proteomes" id="UP000824890"/>
    </source>
</evidence>
<reference evidence="8 9" key="1">
    <citation type="submission" date="2021-05" db="EMBL/GenBank/DDBJ databases">
        <title>Genome Assembly of Synthetic Allotetraploid Brassica napus Reveals Homoeologous Exchanges between Subgenomes.</title>
        <authorList>
            <person name="Davis J.T."/>
        </authorList>
    </citation>
    <scope>NUCLEOTIDE SEQUENCE [LARGE SCALE GENOMIC DNA]</scope>
    <source>
        <strain evidence="9">cv. Da-Ae</strain>
        <tissue evidence="8">Seedling</tissue>
    </source>
</reference>
<accession>A0ABQ7ZDG6</accession>
<keyword evidence="9" id="KW-1185">Reference proteome</keyword>
<keyword evidence="3" id="KW-0378">Hydrolase</keyword>
<name>A0ABQ7ZDG6_BRANA</name>
<dbReference type="Pfam" id="PF02383">
    <property type="entry name" value="Syja_N"/>
    <property type="match status" value="1"/>
</dbReference>
<comment type="catalytic activity">
    <reaction evidence="5">
        <text>a 1,2-diacyl-sn-glycero-3-phospho-(1D-myo-inositol-3,5-bisphosphate) + H2O = a 1,2-diacyl-sn-glycero-3-phospho-(1D-myo-inositol-3-phosphate) + phosphate</text>
        <dbReference type="Rhea" id="RHEA:32955"/>
        <dbReference type="ChEBI" id="CHEBI:15377"/>
        <dbReference type="ChEBI" id="CHEBI:43474"/>
        <dbReference type="ChEBI" id="CHEBI:57923"/>
        <dbReference type="ChEBI" id="CHEBI:58088"/>
    </reaction>
</comment>
<evidence type="ECO:0000256" key="1">
    <source>
        <dbReference type="ARBA" id="ARBA00004148"/>
    </source>
</evidence>
<evidence type="ECO:0000259" key="7">
    <source>
        <dbReference type="PROSITE" id="PS50275"/>
    </source>
</evidence>
<evidence type="ECO:0000256" key="3">
    <source>
        <dbReference type="ARBA" id="ARBA00022801"/>
    </source>
</evidence>
<keyword evidence="2" id="KW-0926">Vacuole</keyword>
<comment type="subcellular location">
    <subcellularLocation>
        <location evidence="1">Vacuole membrane</location>
        <topology evidence="1">Peripheral membrane protein</topology>
    </subcellularLocation>
</comment>
<evidence type="ECO:0000256" key="5">
    <source>
        <dbReference type="ARBA" id="ARBA00023337"/>
    </source>
</evidence>
<proteinExistence type="predicted"/>
<evidence type="ECO:0000256" key="2">
    <source>
        <dbReference type="ARBA" id="ARBA00022554"/>
    </source>
</evidence>
<dbReference type="PANTHER" id="PTHR45738:SF5">
    <property type="entry name" value="POLYPHOSPHOINOSITIDE PHOSPHATASE"/>
    <property type="match status" value="1"/>
</dbReference>
<comment type="subunit">
    <text evidence="6">Component of the PI(3,5)P2 regulatory complex at least composed of ATG18, SAC/FIG4, FAB1 and VAC14.</text>
</comment>
<evidence type="ECO:0000256" key="4">
    <source>
        <dbReference type="ARBA" id="ARBA00023136"/>
    </source>
</evidence>
<sequence>MISPETIAGLRDTLQSPGETNPPWRNRKTQQLLAILLSQRSNQPSELHISEDPVVYSPQEIKSLLLQRRLSLHWYKKLLSSVDLTKDLFLQLHVSYNAKFAEERFVIWCNQQHYLGILSRDFSVTLVSRRSRHFAGTRYLKRGANDVETEQLVFDEEAGSKNDLSGADARINSTLLVARDLEI</sequence>
<dbReference type="EMBL" id="JAGKQM010000015">
    <property type="protein sequence ID" value="KAH0878261.1"/>
    <property type="molecule type" value="Genomic_DNA"/>
</dbReference>